<comment type="caution">
    <text evidence="7">The sequence shown here is derived from an EMBL/GenBank/DDBJ whole genome shotgun (WGS) entry which is preliminary data.</text>
</comment>
<feature type="transmembrane region" description="Helical" evidence="6">
    <location>
        <begin position="38"/>
        <end position="66"/>
    </location>
</feature>
<feature type="transmembrane region" description="Helical" evidence="6">
    <location>
        <begin position="6"/>
        <end position="26"/>
    </location>
</feature>
<protein>
    <submittedName>
        <fullName evidence="7">LysE family translocator</fullName>
    </submittedName>
</protein>
<sequence>MTHYWSFVVFALVIAVAPGPDTLLTLRSTVTGGRRGGLWTMAGITLAGTLQGVLAASGLGAIIARAEPVFEVIRWAGVVYLAYLGVQALWSARRAAAAEEAVVAAPVRVAPARAFGRGFLCNITNPKVLAFNLAVLPQFLSAGAGASTLLAYALTLAGLGGLVLLLVVLGADAAKRTIGSRRARRRIDAAAGVTFVGFAAVLAAEA</sequence>
<evidence type="ECO:0000256" key="5">
    <source>
        <dbReference type="ARBA" id="ARBA00023136"/>
    </source>
</evidence>
<evidence type="ECO:0000313" key="7">
    <source>
        <dbReference type="EMBL" id="MDM7831923.1"/>
    </source>
</evidence>
<evidence type="ECO:0000313" key="8">
    <source>
        <dbReference type="Proteomes" id="UP001321453"/>
    </source>
</evidence>
<evidence type="ECO:0000256" key="1">
    <source>
        <dbReference type="ARBA" id="ARBA00004651"/>
    </source>
</evidence>
<comment type="subcellular location">
    <subcellularLocation>
        <location evidence="1">Cell membrane</location>
        <topology evidence="1">Multi-pass membrane protein</topology>
    </subcellularLocation>
</comment>
<reference evidence="7 8" key="1">
    <citation type="submission" date="2023-06" db="EMBL/GenBank/DDBJ databases">
        <title>Cellulomonas sp. MW9 Whole genome sequence.</title>
        <authorList>
            <person name="Park S."/>
        </authorList>
    </citation>
    <scope>NUCLEOTIDE SEQUENCE [LARGE SCALE GENOMIC DNA]</scope>
    <source>
        <strain evidence="7 8">MW9</strain>
    </source>
</reference>
<dbReference type="Pfam" id="PF01810">
    <property type="entry name" value="LysE"/>
    <property type="match status" value="1"/>
</dbReference>
<dbReference type="PANTHER" id="PTHR30086:SF20">
    <property type="entry name" value="ARGININE EXPORTER PROTEIN ARGO-RELATED"/>
    <property type="match status" value="1"/>
</dbReference>
<feature type="transmembrane region" description="Helical" evidence="6">
    <location>
        <begin position="186"/>
        <end position="204"/>
    </location>
</feature>
<dbReference type="InterPro" id="IPR001123">
    <property type="entry name" value="LeuE-type"/>
</dbReference>
<gene>
    <name evidence="7" type="ORF">QRT05_11310</name>
</gene>
<dbReference type="RefSeq" id="WP_289447331.1">
    <property type="nucleotide sequence ID" value="NZ_JAUCGR010000002.1"/>
</dbReference>
<dbReference type="EMBL" id="JAUCGR010000002">
    <property type="protein sequence ID" value="MDM7831923.1"/>
    <property type="molecule type" value="Genomic_DNA"/>
</dbReference>
<keyword evidence="2" id="KW-1003">Cell membrane</keyword>
<evidence type="ECO:0000256" key="6">
    <source>
        <dbReference type="SAM" id="Phobius"/>
    </source>
</evidence>
<dbReference type="Proteomes" id="UP001321453">
    <property type="component" value="Unassembled WGS sequence"/>
</dbReference>
<evidence type="ECO:0000256" key="2">
    <source>
        <dbReference type="ARBA" id="ARBA00022475"/>
    </source>
</evidence>
<organism evidence="7 8">
    <name type="scientific">Cellulomonas edaphi</name>
    <dbReference type="NCBI Taxonomy" id="3053468"/>
    <lineage>
        <taxon>Bacteria</taxon>
        <taxon>Bacillati</taxon>
        <taxon>Actinomycetota</taxon>
        <taxon>Actinomycetes</taxon>
        <taxon>Micrococcales</taxon>
        <taxon>Cellulomonadaceae</taxon>
        <taxon>Cellulomonas</taxon>
    </lineage>
</organism>
<keyword evidence="3 6" id="KW-0812">Transmembrane</keyword>
<accession>A0ABT7S8I2</accession>
<keyword evidence="4 6" id="KW-1133">Transmembrane helix</keyword>
<proteinExistence type="predicted"/>
<dbReference type="PANTHER" id="PTHR30086">
    <property type="entry name" value="ARGININE EXPORTER PROTEIN ARGO"/>
    <property type="match status" value="1"/>
</dbReference>
<feature type="transmembrane region" description="Helical" evidence="6">
    <location>
        <begin position="72"/>
        <end position="90"/>
    </location>
</feature>
<evidence type="ECO:0000256" key="3">
    <source>
        <dbReference type="ARBA" id="ARBA00022692"/>
    </source>
</evidence>
<evidence type="ECO:0000256" key="4">
    <source>
        <dbReference type="ARBA" id="ARBA00022989"/>
    </source>
</evidence>
<name>A0ABT7S8I2_9CELL</name>
<keyword evidence="5 6" id="KW-0472">Membrane</keyword>
<dbReference type="PIRSF" id="PIRSF006324">
    <property type="entry name" value="LeuE"/>
    <property type="match status" value="1"/>
</dbReference>
<keyword evidence="8" id="KW-1185">Reference proteome</keyword>
<feature type="transmembrane region" description="Helical" evidence="6">
    <location>
        <begin position="152"/>
        <end position="174"/>
    </location>
</feature>